<evidence type="ECO:0000256" key="6">
    <source>
        <dbReference type="ARBA" id="ARBA00007947"/>
    </source>
</evidence>
<reference evidence="21 22" key="1">
    <citation type="submission" date="2010-12" db="EMBL/GenBank/DDBJ databases">
        <authorList>
            <person name="Muzny D."/>
            <person name="Qin X."/>
            <person name="Deng J."/>
            <person name="Jiang H."/>
            <person name="Liu Y."/>
            <person name="Qu J."/>
            <person name="Song X.-Z."/>
            <person name="Zhang L."/>
            <person name="Thornton R."/>
            <person name="Coyle M."/>
            <person name="Francisco L."/>
            <person name="Jackson L."/>
            <person name="Javaid M."/>
            <person name="Korchina V."/>
            <person name="Kovar C."/>
            <person name="Mata R."/>
            <person name="Mathew T."/>
            <person name="Ngo R."/>
            <person name="Nguyen L."/>
            <person name="Nguyen N."/>
            <person name="Okwuonu G."/>
            <person name="Ongeri F."/>
            <person name="Pham C."/>
            <person name="Simmons D."/>
            <person name="Wilczek-Boney K."/>
            <person name="Hale W."/>
            <person name="Jakkamsetti A."/>
            <person name="Pham P."/>
            <person name="Ruth R."/>
            <person name="San Lucas F."/>
            <person name="Warren J."/>
            <person name="Zhang J."/>
            <person name="Zhao Z."/>
            <person name="Zhou C."/>
            <person name="Zhu D."/>
            <person name="Lee S."/>
            <person name="Bess C."/>
            <person name="Blankenburg K."/>
            <person name="Forbes L."/>
            <person name="Fu Q."/>
            <person name="Gubbala S."/>
            <person name="Hirani K."/>
            <person name="Jayaseelan J.C."/>
            <person name="Lara F."/>
            <person name="Munidasa M."/>
            <person name="Palculict T."/>
            <person name="Patil S."/>
            <person name="Pu L.-L."/>
            <person name="Saada N."/>
            <person name="Tang L."/>
            <person name="Weissenberger G."/>
            <person name="Zhu Y."/>
            <person name="Hemphill L."/>
            <person name="Shang Y."/>
            <person name="Youmans B."/>
            <person name="Ayvaz T."/>
            <person name="Ross M."/>
            <person name="Santibanez J."/>
            <person name="Aqrawi P."/>
            <person name="Gross S."/>
            <person name="Joshi V."/>
            <person name="Fowler G."/>
            <person name="Nazareth L."/>
            <person name="Reid J."/>
            <person name="Worley K."/>
            <person name="Petrosino J."/>
            <person name="Highlander S."/>
            <person name="Gibbs R."/>
        </authorList>
    </citation>
    <scope>NUCLEOTIDE SEQUENCE [LARGE SCALE GENOMIC DNA]</scope>
    <source>
        <strain evidence="21 22">ATCC 23263</strain>
    </source>
</reference>
<dbReference type="InterPro" id="IPR029044">
    <property type="entry name" value="Nucleotide-diphossugar_trans"/>
</dbReference>
<sequence length="335" mass="35460">MAMKETKTIILAAGKGTRMRSKHAKVLHRICGKSLVDHVIRANHQAGIEAIAVIVGYQAQAVRDALPDAIETFEQAEQLGTGHAVAQALPFIEDFDGNVLILVGDAPLVRPETLRGLIEAHEAGGFAATVLTAHFDDPTGYGRIVKDGGALRKIVEERDASAAERAITEINSGMYCFDAAALREALAAIQPNNAQGEYYLTDSIEILRRAGKTVGSYPTPDFEDIVAVNSKGQLAEAAAIMRRRINAYWLAAGALIVDPANTYLSCDTQIGRDAVIEPGVVTEGRVIIGEDALIGSGSCLTEAVIGEGAVVMLSTVSHAAIAPGEHIGPYAVIRE</sequence>
<dbReference type="GO" id="GO:0071555">
    <property type="term" value="P:cell wall organization"/>
    <property type="evidence" value="ECO:0007669"/>
    <property type="project" value="UniProtKB-KW"/>
</dbReference>
<evidence type="ECO:0000256" key="14">
    <source>
        <dbReference type="ARBA" id="ARBA00023268"/>
    </source>
</evidence>
<keyword evidence="16" id="KW-0961">Cell wall biogenesis/degradation</keyword>
<evidence type="ECO:0000256" key="9">
    <source>
        <dbReference type="ARBA" id="ARBA00022695"/>
    </source>
</evidence>
<keyword evidence="13" id="KW-0573">Peptidoglycan synthesis</keyword>
<dbReference type="Proteomes" id="UP000004754">
    <property type="component" value="Unassembled WGS sequence"/>
</dbReference>
<keyword evidence="15" id="KW-0012">Acyltransferase</keyword>
<dbReference type="eggNOG" id="COG1207">
    <property type="taxonomic scope" value="Bacteria"/>
</dbReference>
<dbReference type="Gene3D" id="2.160.10.10">
    <property type="entry name" value="Hexapeptide repeat proteins"/>
    <property type="match status" value="1"/>
</dbReference>
<dbReference type="PANTHER" id="PTHR43584">
    <property type="entry name" value="NUCLEOTIDYL TRANSFERASE"/>
    <property type="match status" value="1"/>
</dbReference>
<comment type="similarity">
    <text evidence="6">In the N-terminal section; belongs to the N-acetylglucosamine-1-phosphate uridyltransferase family.</text>
</comment>
<dbReference type="InterPro" id="IPR050065">
    <property type="entry name" value="GlmU-like"/>
</dbReference>
<protein>
    <submittedName>
        <fullName evidence="21">Putative UDP-N-acetylglucosamine diphosphorylase/glucosamine-1-phosphate N-acetyltransferase</fullName>
    </submittedName>
</protein>
<keyword evidence="11" id="KW-0460">Magnesium</keyword>
<comment type="subcellular location">
    <subcellularLocation>
        <location evidence="2">Cytoplasm</location>
    </subcellularLocation>
</comment>
<evidence type="ECO:0000256" key="7">
    <source>
        <dbReference type="ARBA" id="ARBA00022490"/>
    </source>
</evidence>
<evidence type="ECO:0000313" key="21">
    <source>
        <dbReference type="EMBL" id="EFV01769.1"/>
    </source>
</evidence>
<dbReference type="GO" id="GO:0008360">
    <property type="term" value="P:regulation of cell shape"/>
    <property type="evidence" value="ECO:0007669"/>
    <property type="project" value="UniProtKB-KW"/>
</dbReference>
<dbReference type="STRING" id="887929.HMP0721_1162"/>
<dbReference type="PANTHER" id="PTHR43584:SF3">
    <property type="entry name" value="BIFUNCTIONAL PROTEIN GLMU"/>
    <property type="match status" value="1"/>
</dbReference>
<evidence type="ECO:0000256" key="15">
    <source>
        <dbReference type="ARBA" id="ARBA00023315"/>
    </source>
</evidence>
<comment type="caution">
    <text evidence="21">The sequence shown here is derived from an EMBL/GenBank/DDBJ whole genome shotgun (WGS) entry which is preliminary data.</text>
</comment>
<evidence type="ECO:0000256" key="4">
    <source>
        <dbReference type="ARBA" id="ARBA00005208"/>
    </source>
</evidence>
<evidence type="ECO:0000256" key="1">
    <source>
        <dbReference type="ARBA" id="ARBA00001946"/>
    </source>
</evidence>
<dbReference type="InterPro" id="IPR005835">
    <property type="entry name" value="NTP_transferase_dom"/>
</dbReference>
<keyword evidence="12" id="KW-0133">Cell shape</keyword>
<dbReference type="EMBL" id="AEQN01000016">
    <property type="protein sequence ID" value="EFV01769.1"/>
    <property type="molecule type" value="Genomic_DNA"/>
</dbReference>
<evidence type="ECO:0000259" key="20">
    <source>
        <dbReference type="Pfam" id="PF00483"/>
    </source>
</evidence>
<organism evidence="21 22">
    <name type="scientific">Pseudoramibacter alactolyticus ATCC 23263</name>
    <dbReference type="NCBI Taxonomy" id="887929"/>
    <lineage>
        <taxon>Bacteria</taxon>
        <taxon>Bacillati</taxon>
        <taxon>Bacillota</taxon>
        <taxon>Clostridia</taxon>
        <taxon>Eubacteriales</taxon>
        <taxon>Eubacteriaceae</taxon>
        <taxon>Pseudoramibacter</taxon>
    </lineage>
</organism>
<keyword evidence="10" id="KW-0479">Metal-binding</keyword>
<dbReference type="Pfam" id="PF00483">
    <property type="entry name" value="NTP_transferase"/>
    <property type="match status" value="1"/>
</dbReference>
<dbReference type="GO" id="GO:0009252">
    <property type="term" value="P:peptidoglycan biosynthetic process"/>
    <property type="evidence" value="ECO:0007669"/>
    <property type="project" value="UniProtKB-KW"/>
</dbReference>
<gene>
    <name evidence="21" type="ORF">HMP0721_1162</name>
</gene>
<dbReference type="InterPro" id="IPR011004">
    <property type="entry name" value="Trimer_LpxA-like_sf"/>
</dbReference>
<comment type="cofactor">
    <cofactor evidence="1">
        <name>Mg(2+)</name>
        <dbReference type="ChEBI" id="CHEBI:18420"/>
    </cofactor>
</comment>
<comment type="catalytic activity">
    <reaction evidence="17">
        <text>alpha-D-glucosamine 1-phosphate + acetyl-CoA = N-acetyl-alpha-D-glucosamine 1-phosphate + CoA + H(+)</text>
        <dbReference type="Rhea" id="RHEA:13725"/>
        <dbReference type="ChEBI" id="CHEBI:15378"/>
        <dbReference type="ChEBI" id="CHEBI:57287"/>
        <dbReference type="ChEBI" id="CHEBI:57288"/>
        <dbReference type="ChEBI" id="CHEBI:57776"/>
        <dbReference type="ChEBI" id="CHEBI:58516"/>
        <dbReference type="EC" id="2.3.1.157"/>
    </reaction>
</comment>
<comment type="function">
    <text evidence="19">Catalyzes the last two sequential reactions in the de novo biosynthetic pathway for UDP-N-acetylglucosamine (UDP-GlcNAc). The C-terminal domain catalyzes the transfer of acetyl group from acetyl coenzyme A to glucosamine-1-phosphate (GlcN-1-P) to produce N-acetylglucosamine-1-phosphate (GlcNAc-1-P), which is converted into UDP-GlcNAc by the transfer of uridine 5-monophosphate (from uridine 5-triphosphate), a reaction catalyzed by the N-terminal domain.</text>
</comment>
<dbReference type="GO" id="GO:0046872">
    <property type="term" value="F:metal ion binding"/>
    <property type="evidence" value="ECO:0007669"/>
    <property type="project" value="UniProtKB-KW"/>
</dbReference>
<keyword evidence="14" id="KW-0511">Multifunctional enzyme</keyword>
<keyword evidence="9" id="KW-0548">Nucleotidyltransferase</keyword>
<evidence type="ECO:0000256" key="8">
    <source>
        <dbReference type="ARBA" id="ARBA00022679"/>
    </source>
</evidence>
<evidence type="ECO:0000256" key="16">
    <source>
        <dbReference type="ARBA" id="ARBA00023316"/>
    </source>
</evidence>
<dbReference type="HOGENOM" id="CLU_029499_15_0_9"/>
<evidence type="ECO:0000256" key="5">
    <source>
        <dbReference type="ARBA" id="ARBA00007707"/>
    </source>
</evidence>
<keyword evidence="7" id="KW-0963">Cytoplasm</keyword>
<keyword evidence="8 21" id="KW-0808">Transferase</keyword>
<evidence type="ECO:0000256" key="2">
    <source>
        <dbReference type="ARBA" id="ARBA00004496"/>
    </source>
</evidence>
<dbReference type="AlphaFoldDB" id="E6MGM9"/>
<feature type="domain" description="Nucleotidyl transferase" evidence="20">
    <location>
        <begin position="7"/>
        <end position="225"/>
    </location>
</feature>
<evidence type="ECO:0000256" key="12">
    <source>
        <dbReference type="ARBA" id="ARBA00022960"/>
    </source>
</evidence>
<dbReference type="CDD" id="cd02540">
    <property type="entry name" value="GT2_GlmU_N_bac"/>
    <property type="match status" value="1"/>
</dbReference>
<comment type="pathway">
    <text evidence="3">Nucleotide-sugar biosynthesis; UDP-N-acetyl-alpha-D-glucosamine biosynthesis; N-acetyl-alpha-D-glucosamine 1-phosphate from alpha-D-glucosamine 6-phosphate (route II): step 2/2.</text>
</comment>
<evidence type="ECO:0000256" key="17">
    <source>
        <dbReference type="ARBA" id="ARBA00048247"/>
    </source>
</evidence>
<dbReference type="SUPFAM" id="SSF53448">
    <property type="entry name" value="Nucleotide-diphospho-sugar transferases"/>
    <property type="match status" value="1"/>
</dbReference>
<comment type="pathway">
    <text evidence="4">Nucleotide-sugar biosynthesis; UDP-N-acetyl-alpha-D-glucosamine biosynthesis; UDP-N-acetyl-alpha-D-glucosamine from N-acetyl-alpha-D-glucosamine 1-phosphate: step 1/1.</text>
</comment>
<dbReference type="SUPFAM" id="SSF51161">
    <property type="entry name" value="Trimeric LpxA-like enzymes"/>
    <property type="match status" value="1"/>
</dbReference>
<accession>E6MGM9</accession>
<dbReference type="GO" id="GO:0005737">
    <property type="term" value="C:cytoplasm"/>
    <property type="evidence" value="ECO:0007669"/>
    <property type="project" value="UniProtKB-SubCell"/>
</dbReference>
<comment type="catalytic activity">
    <reaction evidence="18">
        <text>N-acetyl-alpha-D-glucosamine 1-phosphate + UTP + H(+) = UDP-N-acetyl-alpha-D-glucosamine + diphosphate</text>
        <dbReference type="Rhea" id="RHEA:13509"/>
        <dbReference type="ChEBI" id="CHEBI:15378"/>
        <dbReference type="ChEBI" id="CHEBI:33019"/>
        <dbReference type="ChEBI" id="CHEBI:46398"/>
        <dbReference type="ChEBI" id="CHEBI:57705"/>
        <dbReference type="ChEBI" id="CHEBI:57776"/>
        <dbReference type="EC" id="2.7.7.23"/>
    </reaction>
</comment>
<proteinExistence type="inferred from homology"/>
<evidence type="ECO:0000256" key="19">
    <source>
        <dbReference type="ARBA" id="ARBA00049628"/>
    </source>
</evidence>
<dbReference type="InterPro" id="IPR001451">
    <property type="entry name" value="Hexapep"/>
</dbReference>
<dbReference type="Pfam" id="PF00132">
    <property type="entry name" value="Hexapep"/>
    <property type="match status" value="1"/>
</dbReference>
<comment type="similarity">
    <text evidence="5">In the C-terminal section; belongs to the transferase hexapeptide repeat family.</text>
</comment>
<evidence type="ECO:0000256" key="10">
    <source>
        <dbReference type="ARBA" id="ARBA00022723"/>
    </source>
</evidence>
<evidence type="ECO:0000256" key="3">
    <source>
        <dbReference type="ARBA" id="ARBA00005166"/>
    </source>
</evidence>
<evidence type="ECO:0000256" key="18">
    <source>
        <dbReference type="ARBA" id="ARBA00048493"/>
    </source>
</evidence>
<evidence type="ECO:0000256" key="11">
    <source>
        <dbReference type="ARBA" id="ARBA00022842"/>
    </source>
</evidence>
<dbReference type="Gene3D" id="3.90.550.10">
    <property type="entry name" value="Spore Coat Polysaccharide Biosynthesis Protein SpsA, Chain A"/>
    <property type="match status" value="1"/>
</dbReference>
<keyword evidence="22" id="KW-1185">Reference proteome</keyword>
<name>E6MGM9_9FIRM</name>
<dbReference type="GO" id="GO:0019134">
    <property type="term" value="F:glucosamine-1-phosphate N-acetyltransferase activity"/>
    <property type="evidence" value="ECO:0007669"/>
    <property type="project" value="UniProtKB-EC"/>
</dbReference>
<dbReference type="GO" id="GO:0003977">
    <property type="term" value="F:UDP-N-acetylglucosamine diphosphorylase activity"/>
    <property type="evidence" value="ECO:0007669"/>
    <property type="project" value="UniProtKB-EC"/>
</dbReference>
<evidence type="ECO:0000313" key="22">
    <source>
        <dbReference type="Proteomes" id="UP000004754"/>
    </source>
</evidence>
<evidence type="ECO:0000256" key="13">
    <source>
        <dbReference type="ARBA" id="ARBA00022984"/>
    </source>
</evidence>